<dbReference type="InterPro" id="IPR018022">
    <property type="entry name" value="IPT"/>
</dbReference>
<dbReference type="AlphaFoldDB" id="A0A8J3G8G0"/>
<keyword evidence="15" id="KW-1185">Reference proteome</keyword>
<evidence type="ECO:0000256" key="11">
    <source>
        <dbReference type="RuleBase" id="RU003783"/>
    </source>
</evidence>
<comment type="catalytic activity">
    <reaction evidence="9 10 11">
        <text>adenosine(37) in tRNA + dimethylallyl diphosphate = N(6)-dimethylallyladenosine(37) in tRNA + diphosphate</text>
        <dbReference type="Rhea" id="RHEA:26482"/>
        <dbReference type="Rhea" id="RHEA-COMP:10162"/>
        <dbReference type="Rhea" id="RHEA-COMP:10375"/>
        <dbReference type="ChEBI" id="CHEBI:33019"/>
        <dbReference type="ChEBI" id="CHEBI:57623"/>
        <dbReference type="ChEBI" id="CHEBI:74411"/>
        <dbReference type="ChEBI" id="CHEBI:74415"/>
        <dbReference type="EC" id="2.5.1.75"/>
    </reaction>
</comment>
<proteinExistence type="inferred from homology"/>
<dbReference type="InterPro" id="IPR027417">
    <property type="entry name" value="P-loop_NTPase"/>
</dbReference>
<name>A0A8J3G8G0_9BACT</name>
<dbReference type="SUPFAM" id="SSF52540">
    <property type="entry name" value="P-loop containing nucleoside triphosphate hydrolases"/>
    <property type="match status" value="1"/>
</dbReference>
<comment type="similarity">
    <text evidence="3 10 13">Belongs to the IPP transferase family.</text>
</comment>
<keyword evidence="7 10" id="KW-0067">ATP-binding</keyword>
<evidence type="ECO:0000256" key="8">
    <source>
        <dbReference type="ARBA" id="ARBA00022842"/>
    </source>
</evidence>
<feature type="region of interest" description="Interaction with substrate tRNA" evidence="10">
    <location>
        <begin position="22"/>
        <end position="25"/>
    </location>
</feature>
<keyword evidence="4 10" id="KW-0808">Transferase</keyword>
<reference evidence="14 15" key="1">
    <citation type="journal article" date="2014" name="Int. J. Syst. Evol. Microbiol.">
        <title>Complete genome sequence of Corynebacterium casei LMG S-19264T (=DSM 44701T), isolated from a smear-ripened cheese.</title>
        <authorList>
            <consortium name="US DOE Joint Genome Institute (JGI-PGF)"/>
            <person name="Walter F."/>
            <person name="Albersmeier A."/>
            <person name="Kalinowski J."/>
            <person name="Ruckert C."/>
        </authorList>
    </citation>
    <scope>NUCLEOTIDE SEQUENCE [LARGE SCALE GENOMIC DNA]</scope>
    <source>
        <strain evidence="14 15">KCTC 12866</strain>
    </source>
</reference>
<dbReference type="GO" id="GO:0006400">
    <property type="term" value="P:tRNA modification"/>
    <property type="evidence" value="ECO:0007669"/>
    <property type="project" value="TreeGrafter"/>
</dbReference>
<dbReference type="PANTHER" id="PTHR11088">
    <property type="entry name" value="TRNA DIMETHYLALLYLTRANSFERASE"/>
    <property type="match status" value="1"/>
</dbReference>
<evidence type="ECO:0000256" key="9">
    <source>
        <dbReference type="ARBA" id="ARBA00049563"/>
    </source>
</evidence>
<dbReference type="NCBIfam" id="TIGR00174">
    <property type="entry name" value="miaA"/>
    <property type="match status" value="1"/>
</dbReference>
<dbReference type="GO" id="GO:0005524">
    <property type="term" value="F:ATP binding"/>
    <property type="evidence" value="ECO:0007669"/>
    <property type="project" value="UniProtKB-UniRule"/>
</dbReference>
<evidence type="ECO:0000256" key="13">
    <source>
        <dbReference type="RuleBase" id="RU003785"/>
    </source>
</evidence>
<evidence type="ECO:0000256" key="12">
    <source>
        <dbReference type="RuleBase" id="RU003784"/>
    </source>
</evidence>
<dbReference type="Gene3D" id="3.40.50.300">
    <property type="entry name" value="P-loop containing nucleotide triphosphate hydrolases"/>
    <property type="match status" value="1"/>
</dbReference>
<evidence type="ECO:0000256" key="1">
    <source>
        <dbReference type="ARBA" id="ARBA00001946"/>
    </source>
</evidence>
<evidence type="ECO:0000256" key="10">
    <source>
        <dbReference type="HAMAP-Rule" id="MF_00185"/>
    </source>
</evidence>
<organism evidence="14 15">
    <name type="scientific">Persicitalea jodogahamensis</name>
    <dbReference type="NCBI Taxonomy" id="402147"/>
    <lineage>
        <taxon>Bacteria</taxon>
        <taxon>Pseudomonadati</taxon>
        <taxon>Bacteroidota</taxon>
        <taxon>Cytophagia</taxon>
        <taxon>Cytophagales</taxon>
        <taxon>Spirosomataceae</taxon>
        <taxon>Persicitalea</taxon>
    </lineage>
</organism>
<feature type="site" description="Interaction with substrate tRNA" evidence="10">
    <location>
        <position position="88"/>
    </location>
</feature>
<evidence type="ECO:0000256" key="6">
    <source>
        <dbReference type="ARBA" id="ARBA00022741"/>
    </source>
</evidence>
<evidence type="ECO:0000256" key="3">
    <source>
        <dbReference type="ARBA" id="ARBA00005842"/>
    </source>
</evidence>
<keyword evidence="6 10" id="KW-0547">Nucleotide-binding</keyword>
<dbReference type="EMBL" id="BMXF01000001">
    <property type="protein sequence ID" value="GHB58678.1"/>
    <property type="molecule type" value="Genomic_DNA"/>
</dbReference>
<evidence type="ECO:0000256" key="5">
    <source>
        <dbReference type="ARBA" id="ARBA00022694"/>
    </source>
</evidence>
<comment type="function">
    <text evidence="2 10 12">Catalyzes the transfer of a dimethylallyl group onto the adenine at position 37 in tRNAs that read codons beginning with uridine, leading to the formation of N6-(dimethylallyl)adenosine (i(6)A).</text>
</comment>
<dbReference type="GO" id="GO:0052381">
    <property type="term" value="F:tRNA dimethylallyltransferase activity"/>
    <property type="evidence" value="ECO:0007669"/>
    <property type="project" value="UniProtKB-UniRule"/>
</dbReference>
<comment type="caution">
    <text evidence="14">The sequence shown here is derived from an EMBL/GenBank/DDBJ whole genome shotgun (WGS) entry which is preliminary data.</text>
</comment>
<dbReference type="HAMAP" id="MF_00185">
    <property type="entry name" value="IPP_trans"/>
    <property type="match status" value="1"/>
</dbReference>
<sequence>MGKTELCLKLAKELDTEIISADSRQFFRELTIGTAKPGVAELSQVPHHFINSHSVAETYSAGEFEGDVLALLNKLFQEKDCVIMTGGSGLYVKAVCQGLDDLPRPTPGLREELMRQLREDGLEYLQADVQHVDPVFSATDEFHNPQRVVRALEIFYSSGRPISSFQKEKPAERPFNIIPIALERERGELYERIESRVDQMLADGLIDEARGVIFYRDQHALKTVGYKEVYGFLDGSYDEAEMIRLLKQNTRRYAKRQLTWFRHQGNFTWFQAEDYAGVKEWVTTKMGL</sequence>
<comment type="caution">
    <text evidence="10">Lacks conserved residue(s) required for the propagation of feature annotation.</text>
</comment>
<comment type="subunit">
    <text evidence="10">Monomer.</text>
</comment>
<comment type="cofactor">
    <cofactor evidence="1 10">
        <name>Mg(2+)</name>
        <dbReference type="ChEBI" id="CHEBI:18420"/>
    </cofactor>
</comment>
<keyword evidence="8 10" id="KW-0460">Magnesium</keyword>
<evidence type="ECO:0000313" key="15">
    <source>
        <dbReference type="Proteomes" id="UP000598271"/>
    </source>
</evidence>
<keyword evidence="5 10" id="KW-0819">tRNA processing</keyword>
<protein>
    <recommendedName>
        <fullName evidence="10">tRNA dimethylallyltransferase</fullName>
        <ecNumber evidence="10">2.5.1.75</ecNumber>
    </recommendedName>
    <alternativeName>
        <fullName evidence="10">Dimethylallyl diphosphate:tRNA dimethylallyltransferase</fullName>
        <shortName evidence="10">DMAPP:tRNA dimethylallyltransferase</shortName>
        <shortName evidence="10">DMATase</shortName>
    </alternativeName>
    <alternativeName>
        <fullName evidence="10">Isopentenyl-diphosphate:tRNA isopentenyltransferase</fullName>
        <shortName evidence="10">IPP transferase</shortName>
        <shortName evidence="10">IPPT</shortName>
        <shortName evidence="10">IPTase</shortName>
    </alternativeName>
</protein>
<feature type="site" description="Interaction with substrate tRNA" evidence="10">
    <location>
        <position position="110"/>
    </location>
</feature>
<accession>A0A8J3G8G0</accession>
<dbReference type="Proteomes" id="UP000598271">
    <property type="component" value="Unassembled WGS sequence"/>
</dbReference>
<evidence type="ECO:0000256" key="2">
    <source>
        <dbReference type="ARBA" id="ARBA00003213"/>
    </source>
</evidence>
<dbReference type="Pfam" id="PF01715">
    <property type="entry name" value="IPPT"/>
    <property type="match status" value="1"/>
</dbReference>
<evidence type="ECO:0000313" key="14">
    <source>
        <dbReference type="EMBL" id="GHB58678.1"/>
    </source>
</evidence>
<dbReference type="InterPro" id="IPR039657">
    <property type="entry name" value="Dimethylallyltransferase"/>
</dbReference>
<dbReference type="Gene3D" id="1.10.20.140">
    <property type="match status" value="1"/>
</dbReference>
<gene>
    <name evidence="14" type="primary">miaA1</name>
    <name evidence="10" type="synonym">miaA</name>
    <name evidence="14" type="ORF">GCM10007390_10220</name>
</gene>
<dbReference type="PANTHER" id="PTHR11088:SF60">
    <property type="entry name" value="TRNA DIMETHYLALLYLTRANSFERASE"/>
    <property type="match status" value="1"/>
</dbReference>
<dbReference type="EC" id="2.5.1.75" evidence="10"/>
<feature type="region of interest" description="Interaction with substrate tRNA" evidence="10">
    <location>
        <begin position="146"/>
        <end position="150"/>
    </location>
</feature>
<evidence type="ECO:0000256" key="4">
    <source>
        <dbReference type="ARBA" id="ARBA00022679"/>
    </source>
</evidence>
<evidence type="ECO:0000256" key="7">
    <source>
        <dbReference type="ARBA" id="ARBA00022840"/>
    </source>
</evidence>